<evidence type="ECO:0000259" key="2">
    <source>
        <dbReference type="Pfam" id="PF23920"/>
    </source>
</evidence>
<feature type="domain" description="DUF7259" evidence="2">
    <location>
        <begin position="229"/>
        <end position="304"/>
    </location>
</feature>
<dbReference type="STRING" id="441112.SAMN04488094_10418"/>
<dbReference type="OrthoDB" id="8420134at2"/>
<dbReference type="Proteomes" id="UP000198728">
    <property type="component" value="Unassembled WGS sequence"/>
</dbReference>
<feature type="domain" description="DUF6963" evidence="1">
    <location>
        <begin position="2"/>
        <end position="221"/>
    </location>
</feature>
<dbReference type="AlphaFoldDB" id="A0A1I1IC87"/>
<dbReference type="Pfam" id="PF23920">
    <property type="entry name" value="DUF7259"/>
    <property type="match status" value="1"/>
</dbReference>
<evidence type="ECO:0000259" key="1">
    <source>
        <dbReference type="Pfam" id="PF22288"/>
    </source>
</evidence>
<evidence type="ECO:0000313" key="3">
    <source>
        <dbReference type="EMBL" id="SFC33631.1"/>
    </source>
</evidence>
<reference evidence="3 4" key="1">
    <citation type="submission" date="2016-10" db="EMBL/GenBank/DDBJ databases">
        <authorList>
            <person name="de Groot N.N."/>
        </authorList>
    </citation>
    <scope>NUCLEOTIDE SEQUENCE [LARGE SCALE GENOMIC DNA]</scope>
    <source>
        <strain evidence="3 4">DSM 19548</strain>
    </source>
</reference>
<dbReference type="RefSeq" id="WP_093360357.1">
    <property type="nucleotide sequence ID" value="NZ_FOLG01000004.1"/>
</dbReference>
<evidence type="ECO:0000313" key="4">
    <source>
        <dbReference type="Proteomes" id="UP000198728"/>
    </source>
</evidence>
<proteinExistence type="predicted"/>
<gene>
    <name evidence="3" type="ORF">SAMN04488094_10418</name>
</gene>
<dbReference type="InterPro" id="IPR055683">
    <property type="entry name" value="DUF7259"/>
</dbReference>
<name>A0A1I1IC87_9RHOB</name>
<dbReference type="Pfam" id="PF22288">
    <property type="entry name" value="DUF6963"/>
    <property type="match status" value="1"/>
</dbReference>
<organism evidence="3 4">
    <name type="scientific">Tropicimonas isoalkanivorans</name>
    <dbReference type="NCBI Taxonomy" id="441112"/>
    <lineage>
        <taxon>Bacteria</taxon>
        <taxon>Pseudomonadati</taxon>
        <taxon>Pseudomonadota</taxon>
        <taxon>Alphaproteobacteria</taxon>
        <taxon>Rhodobacterales</taxon>
        <taxon>Roseobacteraceae</taxon>
        <taxon>Tropicimonas</taxon>
    </lineage>
</organism>
<sequence length="318" mass="31957">MTIGIGALGPNAGLAVFKALQAAERVGTGSIGGFAVFAAIAEDGTLHTAETQRGGTSTLFTEGETTGTVPPPSVASARRAAVMSSGPDRPSPLSQFLAADPAIGLVTGHRLPNAEGDDGVPLNKAVLAAMGRGLDAQAALAQVFEANPEADAGMIALGPHAGIAARNSRLVASRPDLGGARRTAGSATVAILHNAIAPHASLAALVADIALGIMQPDPEPAGSIAVCAGTPLVLAEAHRVIIDADGEVQRIETDAQRLLSGERNCAAIYLGAPVVRDGVVIGTTLVEPNVVVRDGRVVSLSGQARFSISYAAKRGDGE</sequence>
<dbReference type="InterPro" id="IPR054236">
    <property type="entry name" value="DUF6963"/>
</dbReference>
<keyword evidence="4" id="KW-1185">Reference proteome</keyword>
<dbReference type="EMBL" id="FOLG01000004">
    <property type="protein sequence ID" value="SFC33631.1"/>
    <property type="molecule type" value="Genomic_DNA"/>
</dbReference>
<accession>A0A1I1IC87</accession>
<protein>
    <submittedName>
        <fullName evidence="3">Uncharacterized protein</fullName>
    </submittedName>
</protein>